<evidence type="ECO:0000313" key="3">
    <source>
        <dbReference type="Proteomes" id="UP001230051"/>
    </source>
</evidence>
<sequence length="248" mass="29328">MKKVKAVSLDKLIEDFSLLEQKITELQGKNNILDIKLDEASRLLKLGQTKETCMKEECATLQATIQGLQETIQTQCDLRDENDKLKKNTQYLRRKNKIKEQAHTSHVERIMMEMEALQQNHKTELAEVQCDMRRKSEMKETELKDAIVRKEAEIQAMKKQLKDQERAKQSEIIKRQMEFNAKLARIQSTSVKAQHQDPSILAQNIFKRKLQFLQEEKNRETEALRRTIKELEQQLNSPHDSRLKRRRF</sequence>
<protein>
    <submittedName>
        <fullName evidence="2">Coiled-coil domain-containing protein 152-like</fullName>
    </submittedName>
</protein>
<comment type="caution">
    <text evidence="2">The sequence shown here is derived from an EMBL/GenBank/DDBJ whole genome shotgun (WGS) entry which is preliminary data.</text>
</comment>
<dbReference type="PANTHER" id="PTHR35253">
    <property type="entry name" value="COILED-COIL DOMAIN-CONTAINING PROTEIN 152"/>
    <property type="match status" value="1"/>
</dbReference>
<dbReference type="InterPro" id="IPR038827">
    <property type="entry name" value="CCDC152"/>
</dbReference>
<evidence type="ECO:0000313" key="2">
    <source>
        <dbReference type="EMBL" id="KAK1146609.1"/>
    </source>
</evidence>
<reference evidence="2" key="1">
    <citation type="submission" date="2022-02" db="EMBL/GenBank/DDBJ databases">
        <title>Atlantic sturgeon de novo genome assembly.</title>
        <authorList>
            <person name="Stock M."/>
            <person name="Klopp C."/>
            <person name="Guiguen Y."/>
            <person name="Cabau C."/>
            <person name="Parinello H."/>
            <person name="Santidrian Yebra-Pimentel E."/>
            <person name="Kuhl H."/>
            <person name="Dirks R.P."/>
            <person name="Guessner J."/>
            <person name="Wuertz S."/>
            <person name="Du K."/>
            <person name="Schartl M."/>
        </authorList>
    </citation>
    <scope>NUCLEOTIDE SEQUENCE</scope>
    <source>
        <strain evidence="2">STURGEONOMICS-FGT-2020</strain>
        <tissue evidence="2">Whole blood</tissue>
    </source>
</reference>
<dbReference type="Proteomes" id="UP001230051">
    <property type="component" value="Unassembled WGS sequence"/>
</dbReference>
<evidence type="ECO:0000256" key="1">
    <source>
        <dbReference type="SAM" id="Coils"/>
    </source>
</evidence>
<dbReference type="PANTHER" id="PTHR35253:SF1">
    <property type="entry name" value="COILED-COIL DOMAIN-CONTAINING PROTEIN 152"/>
    <property type="match status" value="1"/>
</dbReference>
<dbReference type="AlphaFoldDB" id="A0AAD8CHU3"/>
<gene>
    <name evidence="2" type="primary">CCDC152</name>
    <name evidence="2" type="ORF">AOXY_G35797</name>
</gene>
<keyword evidence="1" id="KW-0175">Coiled coil</keyword>
<organism evidence="2 3">
    <name type="scientific">Acipenser oxyrinchus oxyrinchus</name>
    <dbReference type="NCBI Taxonomy" id="40147"/>
    <lineage>
        <taxon>Eukaryota</taxon>
        <taxon>Metazoa</taxon>
        <taxon>Chordata</taxon>
        <taxon>Craniata</taxon>
        <taxon>Vertebrata</taxon>
        <taxon>Euteleostomi</taxon>
        <taxon>Actinopterygii</taxon>
        <taxon>Chondrostei</taxon>
        <taxon>Acipenseriformes</taxon>
        <taxon>Acipenseridae</taxon>
        <taxon>Acipenser</taxon>
    </lineage>
</organism>
<dbReference type="EMBL" id="JAGXEW010000124">
    <property type="protein sequence ID" value="KAK1146609.1"/>
    <property type="molecule type" value="Genomic_DNA"/>
</dbReference>
<accession>A0AAD8CHU3</accession>
<proteinExistence type="predicted"/>
<keyword evidence="3" id="KW-1185">Reference proteome</keyword>
<feature type="coiled-coil region" evidence="1">
    <location>
        <begin position="107"/>
        <end position="174"/>
    </location>
</feature>
<name>A0AAD8CHU3_ACIOX</name>